<dbReference type="Proteomes" id="UP000199598">
    <property type="component" value="Unassembled WGS sequence"/>
</dbReference>
<name>A0A1I3VTP5_9HYPH</name>
<sequence>MTGAILPAPGYTEIVKIDSSLTNQELSRNLLAIFRNHGIAPCAWSRLSPEFYDAVNYSAYYRSLNGCIWEAYHQPEQPKVNADKSTIVIGDFPEYNNNVAGQSARFRRLSNNELEVTVKGQGPYYMKLPNKKIAQKFARIIKENLQ</sequence>
<comment type="caution">
    <text evidence="1">The sequence shown here is derived from an EMBL/GenBank/DDBJ whole genome shotgun (WGS) entry which is preliminary data.</text>
</comment>
<evidence type="ECO:0000313" key="2">
    <source>
        <dbReference type="Proteomes" id="UP000199598"/>
    </source>
</evidence>
<reference evidence="1 2" key="1">
    <citation type="submission" date="2016-10" db="EMBL/GenBank/DDBJ databases">
        <authorList>
            <person name="Varghese N."/>
            <person name="Submissions S."/>
        </authorList>
    </citation>
    <scope>NUCLEOTIDE SEQUENCE [LARGE SCALE GENOMIC DNA]</scope>
    <source>
        <strain evidence="1 2">DSM 16392</strain>
    </source>
</reference>
<keyword evidence="2" id="KW-1185">Reference proteome</keyword>
<accession>A0A1I3VTP5</accession>
<organism evidence="1 2">
    <name type="scientific">Pseudovibrio ascidiaceicola</name>
    <dbReference type="NCBI Taxonomy" id="285279"/>
    <lineage>
        <taxon>Bacteria</taxon>
        <taxon>Pseudomonadati</taxon>
        <taxon>Pseudomonadota</taxon>
        <taxon>Alphaproteobacteria</taxon>
        <taxon>Hyphomicrobiales</taxon>
        <taxon>Stappiaceae</taxon>
        <taxon>Pseudovibrio</taxon>
    </lineage>
</organism>
<dbReference type="EMBL" id="FOSK01000001">
    <property type="protein sequence ID" value="SFJ97656.1"/>
    <property type="molecule type" value="Genomic_DNA"/>
</dbReference>
<proteinExistence type="predicted"/>
<protein>
    <submittedName>
        <fullName evidence="1">Uncharacterized protein</fullName>
    </submittedName>
</protein>
<evidence type="ECO:0000313" key="1">
    <source>
        <dbReference type="EMBL" id="SFJ97656.1"/>
    </source>
</evidence>
<gene>
    <name evidence="1" type="ORF">SAMN04488518_101564</name>
</gene>